<dbReference type="Proteomes" id="UP000285084">
    <property type="component" value="Unassembled WGS sequence"/>
</dbReference>
<proteinExistence type="predicted"/>
<comment type="caution">
    <text evidence="1">The sequence shown here is derived from an EMBL/GenBank/DDBJ whole genome shotgun (WGS) entry which is preliminary data.</text>
</comment>
<dbReference type="SUPFAM" id="SSF89372">
    <property type="entry name" value="Fucose-specific lectin"/>
    <property type="match status" value="1"/>
</dbReference>
<sequence length="704" mass="79584">MSKGWYKDDGYDLEDKPYIYVEPPKDKINLTDVNLAKKYAAGFKRYGPPTEISVLDAVCTAVQYASLLRKGLTPQLSRRFVYYNARALPLMDVYKSLTKWPDEVHNVSLKIRQALRAVTLYGVSKEELFPWVVQDFSHAESAVWGVNERPGIDSYKDAATGPVFEPYRLDSYQPEAMDGMDEFELRALGTSTLTRIRLCLAEEYPVIFAFHLFWETFKTVGPAQSGDEGYPTIEKIPAERRFVGPRVDKNYDVQVGLIIGLDHRKRRVLVKSAMKDVEYFWMPYEWIIDVHATKSFWMIRNAGKTLSPPTMERIETSTWCQKWDTLSPWKIEKIDNSATVSMAPNSSISVISRNEGVLDMFWISDQCTIERVYHNLPKHEWERQTIELEDPRMKPYPGAIASVSADLQKLDLFWMTASGAICNASTYVTIDREPAVWEKRTVFGDGTAEPRGGLAATIGPRNTDKAGKINLYCVGPDGCIKYMQTTRSWEGPDSAITIADVGSAYDYSNLSAVADYIRSDQDTLYWTDVIVWVTPRGTIGGKRQNWASQWVDIWEVEGETDVAWLDSRISAILHDDEGYFSVYYVTEDEQIFIDTAVITVEHNQPYDEHDEKEAFGEKATKVRLNSGIEAVKIGPGEKTMVLWQNEYGQLMMGGDGEYAVQLSTNRGVRQGSPLGVGVLYGKPVIAMKIDDGVIGAGYWGDISK</sequence>
<reference evidence="1 2" key="1">
    <citation type="journal article" date="2018" name="Sci. Rep.">
        <title>Characterisation of pathogen-specific regions and novel effector candidates in Fusarium oxysporum f. sp. cepae.</title>
        <authorList>
            <person name="Armitage A.D."/>
            <person name="Taylor A."/>
            <person name="Sobczyk M.K."/>
            <person name="Baxter L."/>
            <person name="Greenfield B.P."/>
            <person name="Bates H.J."/>
            <person name="Wilson F."/>
            <person name="Jackson A.C."/>
            <person name="Ott S."/>
            <person name="Harrison R.J."/>
            <person name="Clarkson J.P."/>
        </authorList>
    </citation>
    <scope>NUCLEOTIDE SEQUENCE [LARGE SCALE GENOMIC DNA]</scope>
    <source>
        <strain evidence="1 2">Fo_A13</strain>
    </source>
</reference>
<evidence type="ECO:0000313" key="2">
    <source>
        <dbReference type="Proteomes" id="UP000285084"/>
    </source>
</evidence>
<protein>
    <submittedName>
        <fullName evidence="1">Uncharacterized protein</fullName>
    </submittedName>
</protein>
<name>A0A420MGA0_FUSOX</name>
<evidence type="ECO:0000313" key="1">
    <source>
        <dbReference type="EMBL" id="RKK67033.1"/>
    </source>
</evidence>
<dbReference type="Gene3D" id="3.90.70.10">
    <property type="entry name" value="Cysteine proteinases"/>
    <property type="match status" value="1"/>
</dbReference>
<dbReference type="VEuPathDB" id="FungiDB:FOIG_10555"/>
<dbReference type="VEuPathDB" id="FungiDB:FOC4_g10005894"/>
<gene>
    <name evidence="1" type="ORF">BFJ69_g14857</name>
</gene>
<dbReference type="Gene3D" id="2.120.10.70">
    <property type="entry name" value="Fucose-specific lectin"/>
    <property type="match status" value="1"/>
</dbReference>
<dbReference type="EMBL" id="MRCX01000248">
    <property type="protein sequence ID" value="RKK67033.1"/>
    <property type="molecule type" value="Genomic_DNA"/>
</dbReference>
<dbReference type="AlphaFoldDB" id="A0A420MGA0"/>
<accession>A0A420MGA0</accession>
<organism evidence="1 2">
    <name type="scientific">Fusarium oxysporum</name>
    <name type="common">Fusarium vascular wilt</name>
    <dbReference type="NCBI Taxonomy" id="5507"/>
    <lineage>
        <taxon>Eukaryota</taxon>
        <taxon>Fungi</taxon>
        <taxon>Dikarya</taxon>
        <taxon>Ascomycota</taxon>
        <taxon>Pezizomycotina</taxon>
        <taxon>Sordariomycetes</taxon>
        <taxon>Hypocreomycetidae</taxon>
        <taxon>Hypocreales</taxon>
        <taxon>Nectriaceae</taxon>
        <taxon>Fusarium</taxon>
        <taxon>Fusarium oxysporum species complex</taxon>
    </lineage>
</organism>